<dbReference type="GO" id="GO:0016301">
    <property type="term" value="F:kinase activity"/>
    <property type="evidence" value="ECO:0007669"/>
    <property type="project" value="UniProtKB-KW"/>
</dbReference>
<dbReference type="SUPFAM" id="SSF111331">
    <property type="entry name" value="NAD kinase/diacylglycerol kinase-like"/>
    <property type="match status" value="1"/>
</dbReference>
<comment type="caution">
    <text evidence="2">The sequence shown here is derived from an EMBL/GenBank/DDBJ whole genome shotgun (WGS) entry which is preliminary data.</text>
</comment>
<keyword evidence="2" id="KW-0808">Transferase</keyword>
<dbReference type="InterPro" id="IPR017438">
    <property type="entry name" value="ATP-NAD_kinase_N"/>
</dbReference>
<accession>A0ABY0CP25</accession>
<dbReference type="Proteomes" id="UP000282926">
    <property type="component" value="Unassembled WGS sequence"/>
</dbReference>
<dbReference type="InterPro" id="IPR016064">
    <property type="entry name" value="NAD/diacylglycerol_kinase_sf"/>
</dbReference>
<gene>
    <name evidence="2" type="ORF">EA187_17525</name>
</gene>
<keyword evidence="2" id="KW-0418">Kinase</keyword>
<dbReference type="Pfam" id="PF00781">
    <property type="entry name" value="DAGK_cat"/>
    <property type="match status" value="1"/>
</dbReference>
<dbReference type="Gene3D" id="3.40.50.10330">
    <property type="entry name" value="Probable inorganic polyphosphate/atp-NAD kinase, domain 1"/>
    <property type="match status" value="1"/>
</dbReference>
<sequence>MQAAPRPYFTHRFRGQPMPGIGIITNPHSRRNRRYPERMRRLGYMLGQHDTYELTNRVEDVEEVARKFKESGIEILALNGGDGTNHVTLTTFIKVYGDEPLPKVALLRGGTMNTVSNAVGISGAPPKLLANLVEKYYTGQPFETTRRDILKVEDESGERYGFIFGNGIVSNFLEEYYATGNPSPTTAGVLLSKALATMPVGGELPRRLFRPFHASIEFDETTWEERDYASVLASTVDQIGLGFRPFIRCQERDNTFHLLGVTGGPVDIALSLPRIRLGLPVDERKIRSEVSSRAIFRSSEPINYTIDGDMHVAQSGEVTLSTGPCVELIIK</sequence>
<evidence type="ECO:0000313" key="3">
    <source>
        <dbReference type="Proteomes" id="UP000282926"/>
    </source>
</evidence>
<proteinExistence type="predicted"/>
<evidence type="ECO:0000259" key="1">
    <source>
        <dbReference type="PROSITE" id="PS50146"/>
    </source>
</evidence>
<dbReference type="InterPro" id="IPR001206">
    <property type="entry name" value="Diacylglycerol_kinase_cat_dom"/>
</dbReference>
<keyword evidence="3" id="KW-1185">Reference proteome</keyword>
<organism evidence="2 3">
    <name type="scientific">Lujinxingia sediminis</name>
    <dbReference type="NCBI Taxonomy" id="2480984"/>
    <lineage>
        <taxon>Bacteria</taxon>
        <taxon>Deltaproteobacteria</taxon>
        <taxon>Bradymonadales</taxon>
        <taxon>Lujinxingiaceae</taxon>
        <taxon>Lujinxingia</taxon>
    </lineage>
</organism>
<dbReference type="Gene3D" id="2.60.200.40">
    <property type="match status" value="1"/>
</dbReference>
<name>A0ABY0CP25_9DELT</name>
<evidence type="ECO:0000313" key="2">
    <source>
        <dbReference type="EMBL" id="RVU42138.1"/>
    </source>
</evidence>
<dbReference type="PROSITE" id="PS50146">
    <property type="entry name" value="DAGK"/>
    <property type="match status" value="1"/>
</dbReference>
<reference evidence="2 3" key="1">
    <citation type="submission" date="2019-01" db="EMBL/GenBank/DDBJ databases">
        <title>Lujinxingia litoralis gen. nov., sp. nov. and Lujinxingia sediminis gen. nov., sp. nov., new members in the order Bradymonadales, isolated from coastal sediment.</title>
        <authorList>
            <person name="Li C.-M."/>
        </authorList>
    </citation>
    <scope>NUCLEOTIDE SEQUENCE [LARGE SCALE GENOMIC DNA]</scope>
    <source>
        <strain evidence="2 3">SEH01</strain>
    </source>
</reference>
<feature type="domain" description="DAGKc" evidence="1">
    <location>
        <begin position="16"/>
        <end position="156"/>
    </location>
</feature>
<protein>
    <submittedName>
        <fullName evidence="2">Diacylglycerol kinase</fullName>
    </submittedName>
</protein>
<dbReference type="EMBL" id="SADD01000014">
    <property type="protein sequence ID" value="RVU42138.1"/>
    <property type="molecule type" value="Genomic_DNA"/>
</dbReference>